<proteinExistence type="predicted"/>
<reference evidence="1 2" key="1">
    <citation type="journal article" date="2017" name="Curr. Biol.">
        <title>The Evolution of Venom by Co-option of Single-Copy Genes.</title>
        <authorList>
            <person name="Martinson E.O."/>
            <person name="Mrinalini"/>
            <person name="Kelkar Y.D."/>
            <person name="Chang C.H."/>
            <person name="Werren J.H."/>
        </authorList>
    </citation>
    <scope>NUCLEOTIDE SEQUENCE [LARGE SCALE GENOMIC DNA]</scope>
    <source>
        <strain evidence="1 2">Alberta</strain>
        <tissue evidence="1">Whole body</tissue>
    </source>
</reference>
<sequence length="126" mass="14843">MRKSIDPGTLIDLIAVGLPEFIINKIDRETLKETVHLFNEISKYENMVNKKNILGKKKNRNSNTKGKIEEHKPCKICQKLNKCTRYHPEETSWFKTKEDEKEKKNFIKHVNNSVIETELDETDQKN</sequence>
<protein>
    <submittedName>
        <fullName evidence="1">Uncharacterized protein</fullName>
    </submittedName>
</protein>
<evidence type="ECO:0000313" key="1">
    <source>
        <dbReference type="EMBL" id="OXU16482.1"/>
    </source>
</evidence>
<keyword evidence="2" id="KW-1185">Reference proteome</keyword>
<dbReference type="AlphaFoldDB" id="A0A232EDS2"/>
<name>A0A232EDS2_9HYME</name>
<dbReference type="EMBL" id="NNAY01006023">
    <property type="protein sequence ID" value="OXU16482.1"/>
    <property type="molecule type" value="Genomic_DNA"/>
</dbReference>
<evidence type="ECO:0000313" key="2">
    <source>
        <dbReference type="Proteomes" id="UP000215335"/>
    </source>
</evidence>
<gene>
    <name evidence="1" type="ORF">TSAR_011678</name>
</gene>
<dbReference type="OrthoDB" id="7693420at2759"/>
<accession>A0A232EDS2</accession>
<organism evidence="1 2">
    <name type="scientific">Trichomalopsis sarcophagae</name>
    <dbReference type="NCBI Taxonomy" id="543379"/>
    <lineage>
        <taxon>Eukaryota</taxon>
        <taxon>Metazoa</taxon>
        <taxon>Ecdysozoa</taxon>
        <taxon>Arthropoda</taxon>
        <taxon>Hexapoda</taxon>
        <taxon>Insecta</taxon>
        <taxon>Pterygota</taxon>
        <taxon>Neoptera</taxon>
        <taxon>Endopterygota</taxon>
        <taxon>Hymenoptera</taxon>
        <taxon>Apocrita</taxon>
        <taxon>Proctotrupomorpha</taxon>
        <taxon>Chalcidoidea</taxon>
        <taxon>Pteromalidae</taxon>
        <taxon>Pteromalinae</taxon>
        <taxon>Trichomalopsis</taxon>
    </lineage>
</organism>
<comment type="caution">
    <text evidence="1">The sequence shown here is derived from an EMBL/GenBank/DDBJ whole genome shotgun (WGS) entry which is preliminary data.</text>
</comment>
<dbReference type="Proteomes" id="UP000215335">
    <property type="component" value="Unassembled WGS sequence"/>
</dbReference>